<dbReference type="Gene3D" id="3.30.420.10">
    <property type="entry name" value="Ribonuclease H-like superfamily/Ribonuclease H"/>
    <property type="match status" value="1"/>
</dbReference>
<keyword evidence="5" id="KW-0255">Endonuclease</keyword>
<dbReference type="AlphaFoldDB" id="A0A382RVZ7"/>
<dbReference type="CDD" id="cd16962">
    <property type="entry name" value="RuvC"/>
    <property type="match status" value="1"/>
</dbReference>
<evidence type="ECO:0000256" key="9">
    <source>
        <dbReference type="ARBA" id="ARBA00023125"/>
    </source>
</evidence>
<protein>
    <submittedName>
        <fullName evidence="12">Uncharacterized protein</fullName>
    </submittedName>
</protein>
<dbReference type="GO" id="GO:0046872">
    <property type="term" value="F:metal ion binding"/>
    <property type="evidence" value="ECO:0007669"/>
    <property type="project" value="UniProtKB-KW"/>
</dbReference>
<accession>A0A382RVZ7</accession>
<keyword evidence="9" id="KW-0238">DNA-binding</keyword>
<dbReference type="InterPro" id="IPR002176">
    <property type="entry name" value="X-over_junc_endoDNase_RuvC"/>
</dbReference>
<evidence type="ECO:0000256" key="3">
    <source>
        <dbReference type="ARBA" id="ARBA00022722"/>
    </source>
</evidence>
<keyword evidence="10" id="KW-0233">DNA recombination</keyword>
<dbReference type="GO" id="GO:0006281">
    <property type="term" value="P:DNA repair"/>
    <property type="evidence" value="ECO:0007669"/>
    <property type="project" value="UniProtKB-KW"/>
</dbReference>
<dbReference type="Pfam" id="PF02075">
    <property type="entry name" value="RuvC"/>
    <property type="match status" value="1"/>
</dbReference>
<keyword evidence="8" id="KW-0460">Magnesium</keyword>
<evidence type="ECO:0000256" key="7">
    <source>
        <dbReference type="ARBA" id="ARBA00022801"/>
    </source>
</evidence>
<evidence type="ECO:0000256" key="8">
    <source>
        <dbReference type="ARBA" id="ARBA00022842"/>
    </source>
</evidence>
<dbReference type="NCBIfam" id="TIGR00228">
    <property type="entry name" value="ruvC"/>
    <property type="match status" value="1"/>
</dbReference>
<evidence type="ECO:0000256" key="4">
    <source>
        <dbReference type="ARBA" id="ARBA00022723"/>
    </source>
</evidence>
<name>A0A382RVZ7_9ZZZZ</name>
<dbReference type="PANTHER" id="PTHR30194:SF3">
    <property type="entry name" value="CROSSOVER JUNCTION ENDODEOXYRIBONUCLEASE RUVC"/>
    <property type="match status" value="1"/>
</dbReference>
<dbReference type="PANTHER" id="PTHR30194">
    <property type="entry name" value="CROSSOVER JUNCTION ENDODEOXYRIBONUCLEASE RUVC"/>
    <property type="match status" value="1"/>
</dbReference>
<reference evidence="12" key="1">
    <citation type="submission" date="2018-05" db="EMBL/GenBank/DDBJ databases">
        <authorList>
            <person name="Lanie J.A."/>
            <person name="Ng W.-L."/>
            <person name="Kazmierczak K.M."/>
            <person name="Andrzejewski T.M."/>
            <person name="Davidsen T.M."/>
            <person name="Wayne K.J."/>
            <person name="Tettelin H."/>
            <person name="Glass J.I."/>
            <person name="Rusch D."/>
            <person name="Podicherti R."/>
            <person name="Tsui H.-C.T."/>
            <person name="Winkler M.E."/>
        </authorList>
    </citation>
    <scope>NUCLEOTIDE SEQUENCE</scope>
</reference>
<dbReference type="InterPro" id="IPR012337">
    <property type="entry name" value="RNaseH-like_sf"/>
</dbReference>
<dbReference type="PROSITE" id="PS01321">
    <property type="entry name" value="RUVC"/>
    <property type="match status" value="1"/>
</dbReference>
<evidence type="ECO:0000256" key="2">
    <source>
        <dbReference type="ARBA" id="ARBA00022490"/>
    </source>
</evidence>
<dbReference type="InterPro" id="IPR020563">
    <property type="entry name" value="X-over_junc_endoDNase_Mg_BS"/>
</dbReference>
<dbReference type="GO" id="GO:0008821">
    <property type="term" value="F:crossover junction DNA endonuclease activity"/>
    <property type="evidence" value="ECO:0007669"/>
    <property type="project" value="InterPro"/>
</dbReference>
<dbReference type="SUPFAM" id="SSF53098">
    <property type="entry name" value="Ribonuclease H-like"/>
    <property type="match status" value="1"/>
</dbReference>
<dbReference type="PRINTS" id="PR00696">
    <property type="entry name" value="RSOLVASERUVC"/>
</dbReference>
<dbReference type="GO" id="GO:0003677">
    <property type="term" value="F:DNA binding"/>
    <property type="evidence" value="ECO:0007669"/>
    <property type="project" value="UniProtKB-KW"/>
</dbReference>
<keyword evidence="6" id="KW-0227">DNA damage</keyword>
<keyword evidence="4" id="KW-0479">Metal-binding</keyword>
<dbReference type="FunFam" id="3.30.420.10:FF:000002">
    <property type="entry name" value="Crossover junction endodeoxyribonuclease RuvC"/>
    <property type="match status" value="1"/>
</dbReference>
<keyword evidence="2" id="KW-0963">Cytoplasm</keyword>
<dbReference type="EMBL" id="UINC01124588">
    <property type="protein sequence ID" value="SVD01836.1"/>
    <property type="molecule type" value="Genomic_DNA"/>
</dbReference>
<evidence type="ECO:0000256" key="10">
    <source>
        <dbReference type="ARBA" id="ARBA00023172"/>
    </source>
</evidence>
<sequence length="164" mass="17828">MRLLVLDPGLRHTGWGIIDSVNNKISWIASGNISPKTSTNLSERLKTINEGLNKIIKIYEPTTAAIEEVFVNINGQSTLKLGMARGVAIAACAINDMPVYEYAPTRVKQSVTGSGKAKKDQVESMVKLLLPSCQLQTEDESDALAVAICHTFFSQSKIHNIDLG</sequence>
<evidence type="ECO:0000256" key="5">
    <source>
        <dbReference type="ARBA" id="ARBA00022759"/>
    </source>
</evidence>
<comment type="similarity">
    <text evidence="1">Belongs to the RuvC family.</text>
</comment>
<dbReference type="InterPro" id="IPR036397">
    <property type="entry name" value="RNaseH_sf"/>
</dbReference>
<keyword evidence="11" id="KW-0234">DNA repair</keyword>
<keyword evidence="3" id="KW-0540">Nuclease</keyword>
<evidence type="ECO:0000256" key="1">
    <source>
        <dbReference type="ARBA" id="ARBA00009518"/>
    </source>
</evidence>
<evidence type="ECO:0000256" key="11">
    <source>
        <dbReference type="ARBA" id="ARBA00023204"/>
    </source>
</evidence>
<gene>
    <name evidence="12" type="ORF">METZ01_LOCUS354690</name>
</gene>
<dbReference type="GO" id="GO:0006310">
    <property type="term" value="P:DNA recombination"/>
    <property type="evidence" value="ECO:0007669"/>
    <property type="project" value="UniProtKB-KW"/>
</dbReference>
<keyword evidence="7" id="KW-0378">Hydrolase</keyword>
<organism evidence="12">
    <name type="scientific">marine metagenome</name>
    <dbReference type="NCBI Taxonomy" id="408172"/>
    <lineage>
        <taxon>unclassified sequences</taxon>
        <taxon>metagenomes</taxon>
        <taxon>ecological metagenomes</taxon>
    </lineage>
</organism>
<evidence type="ECO:0000256" key="6">
    <source>
        <dbReference type="ARBA" id="ARBA00022763"/>
    </source>
</evidence>
<dbReference type="HAMAP" id="MF_00034">
    <property type="entry name" value="RuvC"/>
    <property type="match status" value="1"/>
</dbReference>
<evidence type="ECO:0000313" key="12">
    <source>
        <dbReference type="EMBL" id="SVD01836.1"/>
    </source>
</evidence>
<proteinExistence type="inferred from homology"/>